<evidence type="ECO:0000313" key="2">
    <source>
        <dbReference type="EMBL" id="NKQ53923.1"/>
    </source>
</evidence>
<name>A0ABX1J2E0_9PSEU</name>
<keyword evidence="3" id="KW-1185">Reference proteome</keyword>
<feature type="coiled-coil region" evidence="1">
    <location>
        <begin position="48"/>
        <end position="75"/>
    </location>
</feature>
<accession>A0ABX1J2E0</accession>
<dbReference type="Proteomes" id="UP000715441">
    <property type="component" value="Unassembled WGS sequence"/>
</dbReference>
<keyword evidence="1" id="KW-0175">Coiled coil</keyword>
<protein>
    <submittedName>
        <fullName evidence="2">Uncharacterized protein</fullName>
    </submittedName>
</protein>
<sequence>MTKVTAADLEVLLASTDGTKIVLEGGRLTVVPPESRPAHDGALTVATREELRRRIGEAQADQRMLEEQAEILNTEISTLGA</sequence>
<evidence type="ECO:0000313" key="3">
    <source>
        <dbReference type="Proteomes" id="UP000715441"/>
    </source>
</evidence>
<evidence type="ECO:0000256" key="1">
    <source>
        <dbReference type="SAM" id="Coils"/>
    </source>
</evidence>
<organism evidence="2 3">
    <name type="scientific">Amycolatopsis acididurans</name>
    <dbReference type="NCBI Taxonomy" id="2724524"/>
    <lineage>
        <taxon>Bacteria</taxon>
        <taxon>Bacillati</taxon>
        <taxon>Actinomycetota</taxon>
        <taxon>Actinomycetes</taxon>
        <taxon>Pseudonocardiales</taxon>
        <taxon>Pseudonocardiaceae</taxon>
        <taxon>Amycolatopsis</taxon>
    </lineage>
</organism>
<dbReference type="EMBL" id="JAAXLS010000007">
    <property type="protein sequence ID" value="NKQ53923.1"/>
    <property type="molecule type" value="Genomic_DNA"/>
</dbReference>
<proteinExistence type="predicted"/>
<gene>
    <name evidence="2" type="ORF">HFP15_13635</name>
</gene>
<reference evidence="2 3" key="1">
    <citation type="submission" date="2020-04" db="EMBL/GenBank/DDBJ databases">
        <title>Novel species.</title>
        <authorList>
            <person name="Teo W.F.A."/>
            <person name="Lipun K."/>
            <person name="Srisuk N."/>
            <person name="Duangmal K."/>
        </authorList>
    </citation>
    <scope>NUCLEOTIDE SEQUENCE [LARGE SCALE GENOMIC DNA]</scope>
    <source>
        <strain evidence="2 3">K13G38</strain>
    </source>
</reference>
<dbReference type="RefSeq" id="WP_168515326.1">
    <property type="nucleotide sequence ID" value="NZ_JAAXLS010000007.1"/>
</dbReference>
<comment type="caution">
    <text evidence="2">The sequence shown here is derived from an EMBL/GenBank/DDBJ whole genome shotgun (WGS) entry which is preliminary data.</text>
</comment>